<dbReference type="STRING" id="8005.ENSEEEP00000004858"/>
<proteinExistence type="predicted"/>
<feature type="region of interest" description="Disordered" evidence="1">
    <location>
        <begin position="26"/>
        <end position="54"/>
    </location>
</feature>
<dbReference type="InterPro" id="IPR051493">
    <property type="entry name" value="CHD"/>
</dbReference>
<dbReference type="PANTHER" id="PTHR46850">
    <property type="entry name" value="CHROMODOMAIN-HELICASE-DNA-BINDING PROTEIN 9"/>
    <property type="match status" value="1"/>
</dbReference>
<reference evidence="3" key="1">
    <citation type="journal article" date="2014" name="Science">
        <title>Nonhuman genetics. Genomic basis for the convergent evolution of electric organs.</title>
        <authorList>
            <person name="Gallant J.R."/>
            <person name="Traeger L.L."/>
            <person name="Volkening J.D."/>
            <person name="Moffett H."/>
            <person name="Chen P.H."/>
            <person name="Novina C.D."/>
            <person name="Phillips G.N.Jr."/>
            <person name="Anand R."/>
            <person name="Wells G.B."/>
            <person name="Pinch M."/>
            <person name="Guth R."/>
            <person name="Unguez G.A."/>
            <person name="Albert J.S."/>
            <person name="Zakon H.H."/>
            <person name="Samanta M.P."/>
            <person name="Sussman M.R."/>
        </authorList>
    </citation>
    <scope>NUCLEOTIDE SEQUENCE [LARGE SCALE GENOMIC DNA]</scope>
</reference>
<feature type="compositionally biased region" description="Basic and acidic residues" evidence="1">
    <location>
        <begin position="334"/>
        <end position="344"/>
    </location>
</feature>
<dbReference type="OMA" id="GTHITGM"/>
<protein>
    <submittedName>
        <fullName evidence="2">Uncharacterized protein</fullName>
    </submittedName>
</protein>
<reference evidence="3" key="2">
    <citation type="journal article" date="2017" name="Sci. Adv.">
        <title>A tail of two voltages: Proteomic comparison of the three electric organs of the electric eel.</title>
        <authorList>
            <person name="Traeger L.L."/>
            <person name="Sabat G."/>
            <person name="Barrett-Wilt G.A."/>
            <person name="Wells G.B."/>
            <person name="Sussman M.R."/>
        </authorList>
    </citation>
    <scope>NUCLEOTIDE SEQUENCE [LARGE SCALE GENOMIC DNA]</scope>
</reference>
<dbReference type="PANTHER" id="PTHR46850:SF1">
    <property type="entry name" value="CHROMODOMAIN-HELICASE-DNA-BINDING PROTEIN 9"/>
    <property type="match status" value="1"/>
</dbReference>
<feature type="region of interest" description="Disordered" evidence="1">
    <location>
        <begin position="139"/>
        <end position="193"/>
    </location>
</feature>
<evidence type="ECO:0000313" key="3">
    <source>
        <dbReference type="Proteomes" id="UP000314983"/>
    </source>
</evidence>
<dbReference type="Ensembl" id="ENSEEET00000004925.2">
    <property type="protein sequence ID" value="ENSEEEP00000004858.2"/>
    <property type="gene ID" value="ENSEEEG00000002539.2"/>
</dbReference>
<accession>A0A4W4DZB1</accession>
<evidence type="ECO:0000313" key="2">
    <source>
        <dbReference type="Ensembl" id="ENSEEEP00000004858.2"/>
    </source>
</evidence>
<sequence length="350" mass="36749">MLYDKKISLSVHQGFLPEGKFTRILTEPVNRDPGARRRGRRPRSEMPKAPELPASMGPLFMNGGLIGSMDLVGLPNLRNVPGIPITGLMGFPHGFAAAAVPGEDAKNGLGMLPMMLHSMPAVQPPMYGTHITGMMNQPPSTAASMATTAATTSSTTTVTSTSSALSPSRGDNSTAVTVTPSPPATSSSVSITSTGSHLTFNPFLIPGMSHGLLYPHMFLPHGSIMALPAMQTADSTGSPKRKRKKARDEGGVEGGGGSSEVEGGEMKGLRSEQAPESKSEEARLEKALLSVDTTEVGGHNSCDLPHEINADESTEVEKAVEGREGEIEGVTESRVPKPEDKGLDITEDVL</sequence>
<organism evidence="2 3">
    <name type="scientific">Electrophorus electricus</name>
    <name type="common">Electric eel</name>
    <name type="synonym">Gymnotus electricus</name>
    <dbReference type="NCBI Taxonomy" id="8005"/>
    <lineage>
        <taxon>Eukaryota</taxon>
        <taxon>Metazoa</taxon>
        <taxon>Chordata</taxon>
        <taxon>Craniata</taxon>
        <taxon>Vertebrata</taxon>
        <taxon>Euteleostomi</taxon>
        <taxon>Actinopterygii</taxon>
        <taxon>Neopterygii</taxon>
        <taxon>Teleostei</taxon>
        <taxon>Ostariophysi</taxon>
        <taxon>Gymnotiformes</taxon>
        <taxon>Gymnotoidei</taxon>
        <taxon>Gymnotidae</taxon>
        <taxon>Electrophorus</taxon>
    </lineage>
</organism>
<feature type="region of interest" description="Disordered" evidence="1">
    <location>
        <begin position="232"/>
        <end position="350"/>
    </location>
</feature>
<feature type="compositionally biased region" description="Basic and acidic residues" evidence="1">
    <location>
        <begin position="304"/>
        <end position="326"/>
    </location>
</feature>
<feature type="compositionally biased region" description="Basic and acidic residues" evidence="1">
    <location>
        <begin position="264"/>
        <end position="286"/>
    </location>
</feature>
<name>A0A4W4DZB1_ELEEL</name>
<dbReference type="Proteomes" id="UP000314983">
    <property type="component" value="Chromosome 3"/>
</dbReference>
<dbReference type="GeneTree" id="ENSGT01040000241001"/>
<keyword evidence="3" id="KW-1185">Reference proteome</keyword>
<feature type="compositionally biased region" description="Low complexity" evidence="1">
    <location>
        <begin position="140"/>
        <end position="193"/>
    </location>
</feature>
<evidence type="ECO:0000256" key="1">
    <source>
        <dbReference type="SAM" id="MobiDB-lite"/>
    </source>
</evidence>
<reference evidence="2" key="4">
    <citation type="submission" date="2025-08" db="UniProtKB">
        <authorList>
            <consortium name="Ensembl"/>
        </authorList>
    </citation>
    <scope>IDENTIFICATION</scope>
</reference>
<reference evidence="2" key="5">
    <citation type="submission" date="2025-09" db="UniProtKB">
        <authorList>
            <consortium name="Ensembl"/>
        </authorList>
    </citation>
    <scope>IDENTIFICATION</scope>
</reference>
<dbReference type="AlphaFoldDB" id="A0A4W4DZB1"/>
<reference evidence="2" key="3">
    <citation type="submission" date="2020-05" db="EMBL/GenBank/DDBJ databases">
        <title>Electrophorus electricus (electric eel) genome, fEleEle1, primary haplotype.</title>
        <authorList>
            <person name="Myers G."/>
            <person name="Meyer A."/>
            <person name="Fedrigo O."/>
            <person name="Formenti G."/>
            <person name="Rhie A."/>
            <person name="Tracey A."/>
            <person name="Sims Y."/>
            <person name="Jarvis E.D."/>
        </authorList>
    </citation>
    <scope>NUCLEOTIDE SEQUENCE [LARGE SCALE GENOMIC DNA]</scope>
</reference>